<sequence>MRSLYFFLGSLLALANSACGDQNKIYPVSGKVTYKGSPAEGATVFFHRQGGDPINDPMIMGIVLADGSFEIVCGSQGKGAPPGDYDVLIEWKRTLGQFKGGPQHGPDKLKGRYASPKQPQLHALVEAKPTVLPPFDLN</sequence>
<keyword evidence="2" id="KW-1185">Reference proteome</keyword>
<accession>A0A8E6B514</accession>
<gene>
    <name evidence="1" type="ORF">KIH39_16840</name>
</gene>
<proteinExistence type="predicted"/>
<reference evidence="1" key="1">
    <citation type="submission" date="2021-05" db="EMBL/GenBank/DDBJ databases">
        <title>Complete genome sequence of the cellulolytic planctomycete Telmatocola sphagniphila SP2T and characterization of the first cellulase from planctomycetes.</title>
        <authorList>
            <person name="Rakitin A.L."/>
            <person name="Beletsky A.V."/>
            <person name="Naumoff D.G."/>
            <person name="Kulichevskaya I.S."/>
            <person name="Mardanov A.V."/>
            <person name="Ravin N.V."/>
            <person name="Dedysh S.N."/>
        </authorList>
    </citation>
    <scope>NUCLEOTIDE SEQUENCE</scope>
    <source>
        <strain evidence="1">SP2T</strain>
    </source>
</reference>
<dbReference type="EMBL" id="CP074694">
    <property type="protein sequence ID" value="QVL30515.1"/>
    <property type="molecule type" value="Genomic_DNA"/>
</dbReference>
<dbReference type="Proteomes" id="UP000676194">
    <property type="component" value="Chromosome"/>
</dbReference>
<protein>
    <submittedName>
        <fullName evidence="1">Uncharacterized protein</fullName>
    </submittedName>
</protein>
<name>A0A8E6B514_9BACT</name>
<dbReference type="RefSeq" id="WP_213494386.1">
    <property type="nucleotide sequence ID" value="NZ_CP074694.1"/>
</dbReference>
<evidence type="ECO:0000313" key="1">
    <source>
        <dbReference type="EMBL" id="QVL30515.1"/>
    </source>
</evidence>
<dbReference type="KEGG" id="tsph:KIH39_16840"/>
<evidence type="ECO:0000313" key="2">
    <source>
        <dbReference type="Proteomes" id="UP000676194"/>
    </source>
</evidence>
<organism evidence="1 2">
    <name type="scientific">Telmatocola sphagniphila</name>
    <dbReference type="NCBI Taxonomy" id="1123043"/>
    <lineage>
        <taxon>Bacteria</taxon>
        <taxon>Pseudomonadati</taxon>
        <taxon>Planctomycetota</taxon>
        <taxon>Planctomycetia</taxon>
        <taxon>Gemmatales</taxon>
        <taxon>Gemmataceae</taxon>
    </lineage>
</organism>
<dbReference type="AlphaFoldDB" id="A0A8E6B514"/>